<dbReference type="Pfam" id="PF13731">
    <property type="entry name" value="WxL"/>
    <property type="match status" value="1"/>
</dbReference>
<dbReference type="Proteomes" id="UP000004846">
    <property type="component" value="Unassembled WGS sequence"/>
</dbReference>
<gene>
    <name evidence="3" type="ORF">HMPREF9498_01752</name>
</gene>
<dbReference type="InterPro" id="IPR027994">
    <property type="entry name" value="WxL_dom"/>
</dbReference>
<evidence type="ECO:0000313" key="4">
    <source>
        <dbReference type="Proteomes" id="UP000004846"/>
    </source>
</evidence>
<feature type="region of interest" description="Disordered" evidence="1">
    <location>
        <begin position="40"/>
        <end position="80"/>
    </location>
</feature>
<comment type="caution">
    <text evidence="3">The sequence shown here is derived from an EMBL/GenBank/DDBJ whole genome shotgun (WGS) entry which is preliminary data.</text>
</comment>
<sequence length="260" mass="27652">MKKIILSTIPAITLGVAIAPEVNAEEKNYESNAIVEFTPDTSINKSVDPVNPDTEKPVEPFDPTTPDTGNKPNEGTTGPLSIDYASSLDFGKNKISNKDEKYYANPQYFFLADGSGPDLTNPKPNYVQISDKRGTNAGWALTVKQETQLTATKETLNKVLDGSEIKLSQNKAVSNSKAVTPTAHEVTLVAGDSSNVMSAAEGQGSGTWLSAFGGIEKVEVDGESVDKNTAITLTVPGATPKDAVQYKTVLTWTIADLPSV</sequence>
<dbReference type="AlphaFoldDB" id="A0A125W5Q0"/>
<dbReference type="EMBL" id="AEBR01000057">
    <property type="protein sequence ID" value="EFM82623.1"/>
    <property type="molecule type" value="Genomic_DNA"/>
</dbReference>
<reference evidence="3 4" key="1">
    <citation type="submission" date="2010-07" db="EMBL/GenBank/DDBJ databases">
        <authorList>
            <person name="Sid Ahmed O."/>
        </authorList>
    </citation>
    <scope>NUCLEOTIDE SEQUENCE [LARGE SCALE GENOMIC DNA]</scope>
    <source>
        <strain evidence="3 4">TX4248</strain>
    </source>
</reference>
<evidence type="ECO:0000256" key="1">
    <source>
        <dbReference type="SAM" id="MobiDB-lite"/>
    </source>
</evidence>
<organism evidence="3 4">
    <name type="scientific">Enterococcus faecalis TX4248</name>
    <dbReference type="NCBI Taxonomy" id="749495"/>
    <lineage>
        <taxon>Bacteria</taxon>
        <taxon>Bacillati</taxon>
        <taxon>Bacillota</taxon>
        <taxon>Bacilli</taxon>
        <taxon>Lactobacillales</taxon>
        <taxon>Enterococcaceae</taxon>
        <taxon>Enterococcus</taxon>
    </lineage>
</organism>
<evidence type="ECO:0000313" key="3">
    <source>
        <dbReference type="EMBL" id="EFM82623.1"/>
    </source>
</evidence>
<feature type="domain" description="WxL" evidence="2">
    <location>
        <begin position="25"/>
        <end position="258"/>
    </location>
</feature>
<dbReference type="HOGENOM" id="CLU_067278_1_0_9"/>
<evidence type="ECO:0000259" key="2">
    <source>
        <dbReference type="Pfam" id="PF13731"/>
    </source>
</evidence>
<protein>
    <recommendedName>
        <fullName evidence="2">WxL domain-containing protein</fullName>
    </recommendedName>
</protein>
<name>A0A125W5Q0_ENTFL</name>
<accession>A0A125W5Q0</accession>
<proteinExistence type="predicted"/>
<dbReference type="RefSeq" id="WP_002402241.1">
    <property type="nucleotide sequence ID" value="NZ_GL454457.1"/>
</dbReference>
<feature type="compositionally biased region" description="Polar residues" evidence="1">
    <location>
        <begin position="65"/>
        <end position="79"/>
    </location>
</feature>